<organism evidence="1 2">
    <name type="scientific">Rhodanobacter glycinis</name>
    <dbReference type="NCBI Taxonomy" id="582702"/>
    <lineage>
        <taxon>Bacteria</taxon>
        <taxon>Pseudomonadati</taxon>
        <taxon>Pseudomonadota</taxon>
        <taxon>Gammaproteobacteria</taxon>
        <taxon>Lysobacterales</taxon>
        <taxon>Rhodanobacteraceae</taxon>
        <taxon>Rhodanobacter</taxon>
    </lineage>
</organism>
<name>A0A5B9E2L9_9GAMM</name>
<dbReference type="Gene3D" id="1.10.260.40">
    <property type="entry name" value="lambda repressor-like DNA-binding domains"/>
    <property type="match status" value="1"/>
</dbReference>
<evidence type="ECO:0000313" key="1">
    <source>
        <dbReference type="EMBL" id="QEE24506.1"/>
    </source>
</evidence>
<dbReference type="AlphaFoldDB" id="A0A5B9E2L9"/>
<proteinExistence type="predicted"/>
<evidence type="ECO:0000313" key="2">
    <source>
        <dbReference type="Proteomes" id="UP000321807"/>
    </source>
</evidence>
<dbReference type="KEGG" id="rgl:CS053_08325"/>
<gene>
    <name evidence="1" type="ORF">CS053_08325</name>
</gene>
<dbReference type="InterPro" id="IPR010982">
    <property type="entry name" value="Lambda_DNA-bd_dom_sf"/>
</dbReference>
<reference evidence="1 2" key="1">
    <citation type="submission" date="2019-08" db="EMBL/GenBank/DDBJ databases">
        <title>Complete genome sequence of Rhodanobacter glycinis strain T01E-68 isolated from tomato root.</title>
        <authorList>
            <person name="Weon H.-Y."/>
            <person name="Lee S.A."/>
        </authorList>
    </citation>
    <scope>NUCLEOTIDE SEQUENCE [LARGE SCALE GENOMIC DNA]</scope>
    <source>
        <strain evidence="1 2">T01E-68</strain>
    </source>
</reference>
<accession>A0A5B9E2L9</accession>
<dbReference type="Proteomes" id="UP000321807">
    <property type="component" value="Chromosome"/>
</dbReference>
<protein>
    <submittedName>
        <fullName evidence="1">Winged helix-turn-helix domain-containing protein</fullName>
    </submittedName>
</protein>
<dbReference type="GO" id="GO:0003677">
    <property type="term" value="F:DNA binding"/>
    <property type="evidence" value="ECO:0007669"/>
    <property type="project" value="InterPro"/>
</dbReference>
<dbReference type="EMBL" id="CP042807">
    <property type="protein sequence ID" value="QEE24506.1"/>
    <property type="molecule type" value="Genomic_DNA"/>
</dbReference>
<sequence>MKPDASRHDPRPDYLRALLDQGGVSQREAARRIGISERLLRYYLAPETAADRRVAPYPVQYALEQLARS</sequence>